<accession>A0A0A1U0F6</accession>
<dbReference type="AlphaFoldDB" id="A0A0A1U0F6"/>
<dbReference type="EMBL" id="KB207027">
    <property type="protein sequence ID" value="ELP85981.1"/>
    <property type="molecule type" value="Genomic_DNA"/>
</dbReference>
<dbReference type="RefSeq" id="XP_004185327.1">
    <property type="nucleotide sequence ID" value="XM_004185279.1"/>
</dbReference>
<dbReference type="GeneID" id="14884962"/>
<reference evidence="2 3" key="1">
    <citation type="submission" date="2012-10" db="EMBL/GenBank/DDBJ databases">
        <authorList>
            <person name="Zafar N."/>
            <person name="Inman J."/>
            <person name="Hall N."/>
            <person name="Lorenzi H."/>
            <person name="Caler E."/>
        </authorList>
    </citation>
    <scope>NUCLEOTIDE SEQUENCE [LARGE SCALE GENOMIC DNA]</scope>
    <source>
        <strain evidence="2 3">IP1</strain>
    </source>
</reference>
<feature type="transmembrane region" description="Helical" evidence="1">
    <location>
        <begin position="83"/>
        <end position="101"/>
    </location>
</feature>
<keyword evidence="1" id="KW-0472">Membrane</keyword>
<dbReference type="VEuPathDB" id="AmoebaDB:EIN_136550"/>
<gene>
    <name evidence="2" type="ORF">EIN_136550</name>
</gene>
<name>A0A0A1U0F6_ENTIV</name>
<proteinExistence type="predicted"/>
<dbReference type="KEGG" id="eiv:EIN_136550"/>
<evidence type="ECO:0000313" key="3">
    <source>
        <dbReference type="Proteomes" id="UP000014680"/>
    </source>
</evidence>
<dbReference type="Proteomes" id="UP000014680">
    <property type="component" value="Unassembled WGS sequence"/>
</dbReference>
<feature type="transmembrane region" description="Helical" evidence="1">
    <location>
        <begin position="113"/>
        <end position="138"/>
    </location>
</feature>
<keyword evidence="1" id="KW-0812">Transmembrane</keyword>
<sequence length="140" mass="16654">MQNSTDVPTYSTPTQYSSIQYNPPEIPHNENPQQATPNQPLLYHEPVMYAAQTNPYQSSQPMYIPSNEMVKPTSEDVSKSVKMFFFIGFVFPFSWIFLFFWKVYDKEDMYRMWAWKALSMLLLYCTLMFFVLFMIFVVDD</sequence>
<evidence type="ECO:0000313" key="2">
    <source>
        <dbReference type="EMBL" id="ELP85981.1"/>
    </source>
</evidence>
<evidence type="ECO:0000256" key="1">
    <source>
        <dbReference type="SAM" id="Phobius"/>
    </source>
</evidence>
<keyword evidence="3" id="KW-1185">Reference proteome</keyword>
<keyword evidence="1" id="KW-1133">Transmembrane helix</keyword>
<protein>
    <submittedName>
        <fullName evidence="2">Uncharacterized protein</fullName>
    </submittedName>
</protein>
<organism evidence="2 3">
    <name type="scientific">Entamoeba invadens IP1</name>
    <dbReference type="NCBI Taxonomy" id="370355"/>
    <lineage>
        <taxon>Eukaryota</taxon>
        <taxon>Amoebozoa</taxon>
        <taxon>Evosea</taxon>
        <taxon>Archamoebae</taxon>
        <taxon>Mastigamoebida</taxon>
        <taxon>Entamoebidae</taxon>
        <taxon>Entamoeba</taxon>
    </lineage>
</organism>